<evidence type="ECO:0000256" key="1">
    <source>
        <dbReference type="SAM" id="MobiDB-lite"/>
    </source>
</evidence>
<evidence type="ECO:0000313" key="2">
    <source>
        <dbReference type="EMBL" id="KYO22601.1"/>
    </source>
</evidence>
<gene>
    <name evidence="2" type="ORF">Y1Q_0003123</name>
</gene>
<keyword evidence="3" id="KW-1185">Reference proteome</keyword>
<protein>
    <submittedName>
        <fullName evidence="2">Uncharacterized protein</fullName>
    </submittedName>
</protein>
<accession>A0A151MDL3</accession>
<name>A0A151MDL3_ALLMI</name>
<feature type="region of interest" description="Disordered" evidence="1">
    <location>
        <begin position="51"/>
        <end position="70"/>
    </location>
</feature>
<dbReference type="Proteomes" id="UP000050525">
    <property type="component" value="Unassembled WGS sequence"/>
</dbReference>
<sequence>MENTGIGESFIGILARKEKGQKRDLINNGKYEREGKTDQGAYKWSDLTDADTGANVSYWPSEDEKIPSAS</sequence>
<comment type="caution">
    <text evidence="2">The sequence shown here is derived from an EMBL/GenBank/DDBJ whole genome shotgun (WGS) entry which is preliminary data.</text>
</comment>
<feature type="compositionally biased region" description="Basic and acidic residues" evidence="1">
    <location>
        <begin position="19"/>
        <end position="37"/>
    </location>
</feature>
<evidence type="ECO:0000313" key="3">
    <source>
        <dbReference type="Proteomes" id="UP000050525"/>
    </source>
</evidence>
<dbReference type="AlphaFoldDB" id="A0A151MDL3"/>
<reference evidence="2 3" key="1">
    <citation type="journal article" date="2012" name="Genome Biol.">
        <title>Sequencing three crocodilian genomes to illuminate the evolution of archosaurs and amniotes.</title>
        <authorList>
            <person name="St John J.A."/>
            <person name="Braun E.L."/>
            <person name="Isberg S.R."/>
            <person name="Miles L.G."/>
            <person name="Chong A.Y."/>
            <person name="Gongora J."/>
            <person name="Dalzell P."/>
            <person name="Moran C."/>
            <person name="Bed'hom B."/>
            <person name="Abzhanov A."/>
            <person name="Burgess S.C."/>
            <person name="Cooksey A.M."/>
            <person name="Castoe T.A."/>
            <person name="Crawford N.G."/>
            <person name="Densmore L.D."/>
            <person name="Drew J.C."/>
            <person name="Edwards S.V."/>
            <person name="Faircloth B.C."/>
            <person name="Fujita M.K."/>
            <person name="Greenwold M.J."/>
            <person name="Hoffmann F.G."/>
            <person name="Howard J.M."/>
            <person name="Iguchi T."/>
            <person name="Janes D.E."/>
            <person name="Khan S.Y."/>
            <person name="Kohno S."/>
            <person name="de Koning A.J."/>
            <person name="Lance S.L."/>
            <person name="McCarthy F.M."/>
            <person name="McCormack J.E."/>
            <person name="Merchant M.E."/>
            <person name="Peterson D.G."/>
            <person name="Pollock D.D."/>
            <person name="Pourmand N."/>
            <person name="Raney B.J."/>
            <person name="Roessler K.A."/>
            <person name="Sanford J.R."/>
            <person name="Sawyer R.H."/>
            <person name="Schmidt C.J."/>
            <person name="Triplett E.W."/>
            <person name="Tuberville T.D."/>
            <person name="Venegas-Anaya M."/>
            <person name="Howard J.T."/>
            <person name="Jarvis E.D."/>
            <person name="Guillette L.J.Jr."/>
            <person name="Glenn T.C."/>
            <person name="Green R.E."/>
            <person name="Ray D.A."/>
        </authorList>
    </citation>
    <scope>NUCLEOTIDE SEQUENCE [LARGE SCALE GENOMIC DNA]</scope>
    <source>
        <strain evidence="2">KSC_2009_1</strain>
    </source>
</reference>
<feature type="region of interest" description="Disordered" evidence="1">
    <location>
        <begin position="19"/>
        <end position="44"/>
    </location>
</feature>
<organism evidence="2 3">
    <name type="scientific">Alligator mississippiensis</name>
    <name type="common">American alligator</name>
    <dbReference type="NCBI Taxonomy" id="8496"/>
    <lineage>
        <taxon>Eukaryota</taxon>
        <taxon>Metazoa</taxon>
        <taxon>Chordata</taxon>
        <taxon>Craniata</taxon>
        <taxon>Vertebrata</taxon>
        <taxon>Euteleostomi</taxon>
        <taxon>Archelosauria</taxon>
        <taxon>Archosauria</taxon>
        <taxon>Crocodylia</taxon>
        <taxon>Alligatoridae</taxon>
        <taxon>Alligatorinae</taxon>
        <taxon>Alligator</taxon>
    </lineage>
</organism>
<proteinExistence type="predicted"/>
<dbReference type="EMBL" id="AKHW03006231">
    <property type="protein sequence ID" value="KYO22601.1"/>
    <property type="molecule type" value="Genomic_DNA"/>
</dbReference>